<evidence type="ECO:0000313" key="1">
    <source>
        <dbReference type="EMBL" id="GFY35280.1"/>
    </source>
</evidence>
<dbReference type="Proteomes" id="UP000887159">
    <property type="component" value="Unassembled WGS sequence"/>
</dbReference>
<keyword evidence="2" id="KW-1185">Reference proteome</keyword>
<dbReference type="AlphaFoldDB" id="A0A8X7BL67"/>
<organism evidence="1 2">
    <name type="scientific">Trichonephila clavipes</name>
    <name type="common">Golden silk orbweaver</name>
    <name type="synonym">Nephila clavipes</name>
    <dbReference type="NCBI Taxonomy" id="2585209"/>
    <lineage>
        <taxon>Eukaryota</taxon>
        <taxon>Metazoa</taxon>
        <taxon>Ecdysozoa</taxon>
        <taxon>Arthropoda</taxon>
        <taxon>Chelicerata</taxon>
        <taxon>Arachnida</taxon>
        <taxon>Araneae</taxon>
        <taxon>Araneomorphae</taxon>
        <taxon>Entelegynae</taxon>
        <taxon>Araneoidea</taxon>
        <taxon>Nephilidae</taxon>
        <taxon>Trichonephila</taxon>
    </lineage>
</organism>
<evidence type="ECO:0000313" key="2">
    <source>
        <dbReference type="Proteomes" id="UP000887159"/>
    </source>
</evidence>
<reference evidence="1" key="1">
    <citation type="submission" date="2020-08" db="EMBL/GenBank/DDBJ databases">
        <title>Multicomponent nature underlies the extraordinary mechanical properties of spider dragline silk.</title>
        <authorList>
            <person name="Kono N."/>
            <person name="Nakamura H."/>
            <person name="Mori M."/>
            <person name="Yoshida Y."/>
            <person name="Ohtoshi R."/>
            <person name="Malay A.D."/>
            <person name="Moran D.A.P."/>
            <person name="Tomita M."/>
            <person name="Numata K."/>
            <person name="Arakawa K."/>
        </authorList>
    </citation>
    <scope>NUCLEOTIDE SEQUENCE</scope>
</reference>
<comment type="caution">
    <text evidence="1">The sequence shown here is derived from an EMBL/GenBank/DDBJ whole genome shotgun (WGS) entry which is preliminary data.</text>
</comment>
<protein>
    <submittedName>
        <fullName evidence="1">Uncharacterized protein</fullName>
    </submittedName>
</protein>
<proteinExistence type="predicted"/>
<sequence length="176" mass="20532">MKEEVPLKDPKLLILLKYQYELTSNLIVRGWMSASYRTISKPRDNPRSTELHSLQFFQVCRRCYLKDLVDSLDLHTFNSRQTQSSVLKNTRRSRNTVRRLFLALLLGGRRKPSWRAFLLRMHTPASFLRFSEVLFSSADVRRSISGRAEDPEHYRGSSSLDALCREESAVLQQLLL</sequence>
<gene>
    <name evidence="1" type="ORF">TNCV_5046541</name>
</gene>
<dbReference type="EMBL" id="BMAU01021430">
    <property type="protein sequence ID" value="GFY35280.1"/>
    <property type="molecule type" value="Genomic_DNA"/>
</dbReference>
<accession>A0A8X7BL67</accession>
<name>A0A8X7BL67_TRICX</name>